<keyword evidence="2 7" id="KW-1003">Cell membrane</keyword>
<evidence type="ECO:0000313" key="8">
    <source>
        <dbReference type="EMBL" id="AUR50778.1"/>
    </source>
</evidence>
<sequence length="270" mass="30472">MLMYPKFDPVAISLGPIKVHWYGLMYLLSFLLVLYVGKWRIRKFGHPVLTEKMVDDFLFYGALGTVLGGRIGYCLFYQPAYYLTHPLDIVKTWDGGMSFHGGIIGVCIGIYLFTRKEKMHFFVLGDFVALIIPLCLMLGRIGNFINGELWGRFCSPNLPWGMVFPQSGSMLPRHPSQLYEALTEGIILFTVILIFRLTKERNLGQTSGVFLIGYGLARFVLEFFRAPDAFATGVVQATGLSLGQLYSFPMILIGIIVFVWGLKSRSTVEH</sequence>
<gene>
    <name evidence="7" type="primary">lgt</name>
    <name evidence="8" type="ORF">CUN60_00185</name>
</gene>
<comment type="function">
    <text evidence="7">Catalyzes the transfer of the diacylglyceryl group from phosphatidylglycerol to the sulfhydryl group of the N-terminal cysteine of a prolipoprotein, the first step in the formation of mature lipoproteins.</text>
</comment>
<feature type="transmembrane region" description="Helical" evidence="7">
    <location>
        <begin position="207"/>
        <end position="224"/>
    </location>
</feature>
<dbReference type="GO" id="GO:0042158">
    <property type="term" value="P:lipoprotein biosynthetic process"/>
    <property type="evidence" value="ECO:0007669"/>
    <property type="project" value="UniProtKB-UniRule"/>
</dbReference>
<dbReference type="Proteomes" id="UP000236655">
    <property type="component" value="Chromosome"/>
</dbReference>
<evidence type="ECO:0000256" key="6">
    <source>
        <dbReference type="ARBA" id="ARBA00023136"/>
    </source>
</evidence>
<feature type="transmembrane region" description="Helical" evidence="7">
    <location>
        <begin position="244"/>
        <end position="262"/>
    </location>
</feature>
<dbReference type="RefSeq" id="WP_102950078.1">
    <property type="nucleotide sequence ID" value="NZ_CP024847.1"/>
</dbReference>
<feature type="transmembrane region" description="Helical" evidence="7">
    <location>
        <begin position="57"/>
        <end position="78"/>
    </location>
</feature>
<evidence type="ECO:0000256" key="2">
    <source>
        <dbReference type="ARBA" id="ARBA00022475"/>
    </source>
</evidence>
<comment type="pathway">
    <text evidence="7">Protein modification; lipoprotein biosynthesis (diacylglyceryl transfer).</text>
</comment>
<dbReference type="Pfam" id="PF01790">
    <property type="entry name" value="LGT"/>
    <property type="match status" value="1"/>
</dbReference>
<keyword evidence="9" id="KW-1185">Reference proteome</keyword>
<evidence type="ECO:0000313" key="9">
    <source>
        <dbReference type="Proteomes" id="UP000236655"/>
    </source>
</evidence>
<reference evidence="9" key="1">
    <citation type="submission" date="2017-11" db="EMBL/GenBank/DDBJ databases">
        <authorList>
            <person name="Chan K.G."/>
            <person name="Lee L.S."/>
        </authorList>
    </citation>
    <scope>NUCLEOTIDE SEQUENCE [LARGE SCALE GENOMIC DNA]</scope>
    <source>
        <strain evidence="9">DSM 100970</strain>
    </source>
</reference>
<proteinExistence type="inferred from homology"/>
<dbReference type="PANTHER" id="PTHR30589:SF0">
    <property type="entry name" value="PHOSPHATIDYLGLYCEROL--PROLIPOPROTEIN DIACYLGLYCERYL TRANSFERASE"/>
    <property type="match status" value="1"/>
</dbReference>
<dbReference type="EC" id="2.5.1.145" evidence="7"/>
<dbReference type="NCBIfam" id="TIGR00544">
    <property type="entry name" value="lgt"/>
    <property type="match status" value="1"/>
</dbReference>
<dbReference type="OrthoDB" id="871140at2"/>
<keyword evidence="3 7" id="KW-0808">Transferase</keyword>
<dbReference type="GO" id="GO:0008961">
    <property type="term" value="F:phosphatidylglycerol-prolipoprotein diacylglyceryl transferase activity"/>
    <property type="evidence" value="ECO:0007669"/>
    <property type="project" value="UniProtKB-UniRule"/>
</dbReference>
<dbReference type="PROSITE" id="PS01311">
    <property type="entry name" value="LGT"/>
    <property type="match status" value="1"/>
</dbReference>
<keyword evidence="8" id="KW-0449">Lipoprotein</keyword>
<dbReference type="PANTHER" id="PTHR30589">
    <property type="entry name" value="PROLIPOPROTEIN DIACYLGLYCERYL TRANSFERASE"/>
    <property type="match status" value="1"/>
</dbReference>
<keyword evidence="6 7" id="KW-0472">Membrane</keyword>
<comment type="similarity">
    <text evidence="1 7">Belongs to the Lgt family.</text>
</comment>
<name>A0A2I7N2V3_9NEIS</name>
<feature type="transmembrane region" description="Helical" evidence="7">
    <location>
        <begin position="121"/>
        <end position="141"/>
    </location>
</feature>
<dbReference type="KEGG" id="nba:CUN60_00185"/>
<evidence type="ECO:0000256" key="3">
    <source>
        <dbReference type="ARBA" id="ARBA00022679"/>
    </source>
</evidence>
<keyword evidence="4 7" id="KW-0812">Transmembrane</keyword>
<comment type="catalytic activity">
    <reaction evidence="7">
        <text>L-cysteinyl-[prolipoprotein] + a 1,2-diacyl-sn-glycero-3-phospho-(1'-sn-glycerol) = an S-1,2-diacyl-sn-glyceryl-L-cysteinyl-[prolipoprotein] + sn-glycerol 1-phosphate + H(+)</text>
        <dbReference type="Rhea" id="RHEA:56712"/>
        <dbReference type="Rhea" id="RHEA-COMP:14679"/>
        <dbReference type="Rhea" id="RHEA-COMP:14680"/>
        <dbReference type="ChEBI" id="CHEBI:15378"/>
        <dbReference type="ChEBI" id="CHEBI:29950"/>
        <dbReference type="ChEBI" id="CHEBI:57685"/>
        <dbReference type="ChEBI" id="CHEBI:64716"/>
        <dbReference type="ChEBI" id="CHEBI:140658"/>
        <dbReference type="EC" id="2.5.1.145"/>
    </reaction>
</comment>
<dbReference type="GO" id="GO:0005886">
    <property type="term" value="C:plasma membrane"/>
    <property type="evidence" value="ECO:0007669"/>
    <property type="project" value="UniProtKB-SubCell"/>
</dbReference>
<dbReference type="UniPathway" id="UPA00664"/>
<evidence type="ECO:0000256" key="4">
    <source>
        <dbReference type="ARBA" id="ARBA00022692"/>
    </source>
</evidence>
<keyword evidence="5 7" id="KW-1133">Transmembrane helix</keyword>
<dbReference type="InterPro" id="IPR001640">
    <property type="entry name" value="Lgt"/>
</dbReference>
<feature type="binding site" evidence="7">
    <location>
        <position position="140"/>
    </location>
    <ligand>
        <name>a 1,2-diacyl-sn-glycero-3-phospho-(1'-sn-glycerol)</name>
        <dbReference type="ChEBI" id="CHEBI:64716"/>
    </ligand>
</feature>
<evidence type="ECO:0000256" key="1">
    <source>
        <dbReference type="ARBA" id="ARBA00007150"/>
    </source>
</evidence>
<feature type="transmembrane region" description="Helical" evidence="7">
    <location>
        <begin position="178"/>
        <end position="195"/>
    </location>
</feature>
<evidence type="ECO:0000256" key="5">
    <source>
        <dbReference type="ARBA" id="ARBA00022989"/>
    </source>
</evidence>
<accession>A0A2I7N2V3</accession>
<dbReference type="AlphaFoldDB" id="A0A2I7N2V3"/>
<dbReference type="EMBL" id="CP024847">
    <property type="protein sequence ID" value="AUR50778.1"/>
    <property type="molecule type" value="Genomic_DNA"/>
</dbReference>
<organism evidence="8 9">
    <name type="scientific">Aquella oligotrophica</name>
    <dbReference type="NCBI Taxonomy" id="2067065"/>
    <lineage>
        <taxon>Bacteria</taxon>
        <taxon>Pseudomonadati</taxon>
        <taxon>Pseudomonadota</taxon>
        <taxon>Betaproteobacteria</taxon>
        <taxon>Neisseriales</taxon>
        <taxon>Neisseriaceae</taxon>
        <taxon>Aquella</taxon>
    </lineage>
</organism>
<dbReference type="HAMAP" id="MF_01147">
    <property type="entry name" value="Lgt"/>
    <property type="match status" value="1"/>
</dbReference>
<protein>
    <recommendedName>
        <fullName evidence="7">Phosphatidylglycerol--prolipoprotein diacylglyceryl transferase</fullName>
        <ecNumber evidence="7">2.5.1.145</ecNumber>
    </recommendedName>
</protein>
<feature type="transmembrane region" description="Helical" evidence="7">
    <location>
        <begin position="20"/>
        <end position="37"/>
    </location>
</feature>
<evidence type="ECO:0000256" key="7">
    <source>
        <dbReference type="HAMAP-Rule" id="MF_01147"/>
    </source>
</evidence>
<comment type="subcellular location">
    <subcellularLocation>
        <location evidence="7">Cell membrane</location>
        <topology evidence="7">Multi-pass membrane protein</topology>
    </subcellularLocation>
</comment>
<feature type="transmembrane region" description="Helical" evidence="7">
    <location>
        <begin position="98"/>
        <end position="114"/>
    </location>
</feature>